<feature type="domain" description="THIF-type NAD/FAD binding fold" evidence="1">
    <location>
        <begin position="117"/>
        <end position="355"/>
    </location>
</feature>
<dbReference type="InterPro" id="IPR000594">
    <property type="entry name" value="ThiF_NAD_FAD-bd"/>
</dbReference>
<dbReference type="PANTHER" id="PTHR10953">
    <property type="entry name" value="UBIQUITIN-ACTIVATING ENZYME E1"/>
    <property type="match status" value="1"/>
</dbReference>
<comment type="caution">
    <text evidence="2">The sequence shown here is derived from an EMBL/GenBank/DDBJ whole genome shotgun (WGS) entry which is preliminary data.</text>
</comment>
<evidence type="ECO:0000259" key="1">
    <source>
        <dbReference type="Pfam" id="PF00899"/>
    </source>
</evidence>
<proteinExistence type="predicted"/>
<name>A0ABW4GD62_9ACTN</name>
<dbReference type="Pfam" id="PF00899">
    <property type="entry name" value="ThiF"/>
    <property type="match status" value="1"/>
</dbReference>
<dbReference type="RefSeq" id="WP_219526890.1">
    <property type="nucleotide sequence ID" value="NZ_JAHKRM010000001.1"/>
</dbReference>
<dbReference type="Proteomes" id="UP001597097">
    <property type="component" value="Unassembled WGS sequence"/>
</dbReference>
<evidence type="ECO:0000313" key="2">
    <source>
        <dbReference type="EMBL" id="MFD1540450.1"/>
    </source>
</evidence>
<keyword evidence="3" id="KW-1185">Reference proteome</keyword>
<dbReference type="InterPro" id="IPR045886">
    <property type="entry name" value="ThiF/MoeB/HesA"/>
</dbReference>
<sequence>MRVALKECAWEPLGEDVLVLVDPREVITLGDEEGQVAALFAALDRGPCTVAELRGRLAETGVDLDEADVRAAIEALDSLGLVECESDRTLGDPDLDARHFSNLAFFGGFAGLDKPRADFVSKLRRSHVLVLGVGGGGSSLVQCLAGLGVGKLTLVDRDDVEPRNFARQFLYHHADIGRSKVECAAEWVRAYDPTIEVRAVDRWISGPEDLKDLLDGVDLVAGGLDGHPEAHLWVNEAAVRAGVPLVMGGMTRSQVNYYSVDPGRSACVQCDWSDRPALDEPTAAGFVERNRAKLVLQNTLIAPIAMQIGSLLAYEALRYLTGFEPPQAAGAFIKVDLRNGLTPERQPFTVDPHCRVCGR</sequence>
<dbReference type="PANTHER" id="PTHR10953:SF102">
    <property type="entry name" value="ADENYLYLTRANSFERASE AND SULFURTRANSFERASE MOCS3"/>
    <property type="match status" value="1"/>
</dbReference>
<organism evidence="2 3">
    <name type="scientific">Nonomuraea guangzhouensis</name>
    <dbReference type="NCBI Taxonomy" id="1291555"/>
    <lineage>
        <taxon>Bacteria</taxon>
        <taxon>Bacillati</taxon>
        <taxon>Actinomycetota</taxon>
        <taxon>Actinomycetes</taxon>
        <taxon>Streptosporangiales</taxon>
        <taxon>Streptosporangiaceae</taxon>
        <taxon>Nonomuraea</taxon>
    </lineage>
</organism>
<protein>
    <submittedName>
        <fullName evidence="2">HesA/MoeB/ThiF family protein</fullName>
    </submittedName>
</protein>
<gene>
    <name evidence="2" type="ORF">ACFSJ0_25575</name>
</gene>
<dbReference type="EMBL" id="JBHUCM010000019">
    <property type="protein sequence ID" value="MFD1540450.1"/>
    <property type="molecule type" value="Genomic_DNA"/>
</dbReference>
<evidence type="ECO:0000313" key="3">
    <source>
        <dbReference type="Proteomes" id="UP001597097"/>
    </source>
</evidence>
<accession>A0ABW4GD62</accession>
<reference evidence="3" key="1">
    <citation type="journal article" date="2019" name="Int. J. Syst. Evol. Microbiol.">
        <title>The Global Catalogue of Microorganisms (GCM) 10K type strain sequencing project: providing services to taxonomists for standard genome sequencing and annotation.</title>
        <authorList>
            <consortium name="The Broad Institute Genomics Platform"/>
            <consortium name="The Broad Institute Genome Sequencing Center for Infectious Disease"/>
            <person name="Wu L."/>
            <person name="Ma J."/>
        </authorList>
    </citation>
    <scope>NUCLEOTIDE SEQUENCE [LARGE SCALE GENOMIC DNA]</scope>
    <source>
        <strain evidence="3">CGMCC 1.15399</strain>
    </source>
</reference>